<feature type="compositionally biased region" description="Polar residues" evidence="5">
    <location>
        <begin position="514"/>
        <end position="528"/>
    </location>
</feature>
<dbReference type="InterPro" id="IPR012940">
    <property type="entry name" value="NABP"/>
</dbReference>
<dbReference type="InterPro" id="IPR011989">
    <property type="entry name" value="ARM-like"/>
</dbReference>
<dbReference type="AlphaFoldDB" id="A0AAV6KXS4"/>
<dbReference type="Gene3D" id="1.25.10.10">
    <property type="entry name" value="Leucine-rich Repeat Variant"/>
    <property type="match status" value="2"/>
</dbReference>
<feature type="repeat" description="Pumilio" evidence="4">
    <location>
        <begin position="983"/>
        <end position="1024"/>
    </location>
</feature>
<feature type="repeat" description="Pumilio" evidence="4">
    <location>
        <begin position="838"/>
        <end position="873"/>
    </location>
</feature>
<feature type="repeat" description="Pumilio" evidence="4">
    <location>
        <begin position="719"/>
        <end position="754"/>
    </location>
</feature>
<feature type="repeat" description="Pumilio" evidence="4">
    <location>
        <begin position="947"/>
        <end position="982"/>
    </location>
</feature>
<evidence type="ECO:0000256" key="1">
    <source>
        <dbReference type="ARBA" id="ARBA00022737"/>
    </source>
</evidence>
<feature type="domain" description="PUM-HD" evidence="6">
    <location>
        <begin position="663"/>
        <end position="1050"/>
    </location>
</feature>
<reference evidence="7" key="1">
    <citation type="submission" date="2020-08" db="EMBL/GenBank/DDBJ databases">
        <title>Plant Genome Project.</title>
        <authorList>
            <person name="Zhang R.-G."/>
        </authorList>
    </citation>
    <scope>NUCLEOTIDE SEQUENCE</scope>
    <source>
        <strain evidence="7">WSP0</strain>
        <tissue evidence="7">Leaf</tissue>
    </source>
</reference>
<feature type="compositionally biased region" description="Basic and acidic residues" evidence="5">
    <location>
        <begin position="767"/>
        <end position="780"/>
    </location>
</feature>
<dbReference type="InterPro" id="IPR033133">
    <property type="entry name" value="PUM-HD"/>
</dbReference>
<dbReference type="PROSITE" id="PS50303">
    <property type="entry name" value="PUM_HD"/>
    <property type="match status" value="1"/>
</dbReference>
<gene>
    <name evidence="7" type="ORF">RHGRI_007712</name>
</gene>
<dbReference type="Pfam" id="PF07990">
    <property type="entry name" value="NABP"/>
    <property type="match status" value="1"/>
</dbReference>
<feature type="repeat" description="Pumilio" evidence="4">
    <location>
        <begin position="683"/>
        <end position="718"/>
    </location>
</feature>
<dbReference type="Proteomes" id="UP000823749">
    <property type="component" value="Chromosome 3"/>
</dbReference>
<dbReference type="SMART" id="SM00025">
    <property type="entry name" value="Pumilio"/>
    <property type="match status" value="7"/>
</dbReference>
<evidence type="ECO:0000256" key="5">
    <source>
        <dbReference type="SAM" id="MobiDB-lite"/>
    </source>
</evidence>
<protein>
    <recommendedName>
        <fullName evidence="6">PUM-HD domain-containing protein</fullName>
    </recommendedName>
</protein>
<keyword evidence="2" id="KW-0810">Translation regulation</keyword>
<evidence type="ECO:0000313" key="8">
    <source>
        <dbReference type="Proteomes" id="UP000823749"/>
    </source>
</evidence>
<dbReference type="CDD" id="cd07920">
    <property type="entry name" value="Pumilio"/>
    <property type="match status" value="1"/>
</dbReference>
<keyword evidence="8" id="KW-1185">Reference proteome</keyword>
<dbReference type="SUPFAM" id="SSF48371">
    <property type="entry name" value="ARM repeat"/>
    <property type="match status" value="1"/>
</dbReference>
<evidence type="ECO:0000259" key="6">
    <source>
        <dbReference type="PROSITE" id="PS50303"/>
    </source>
</evidence>
<evidence type="ECO:0000256" key="3">
    <source>
        <dbReference type="ARBA" id="ARBA00022884"/>
    </source>
</evidence>
<dbReference type="PANTHER" id="PTHR12537">
    <property type="entry name" value="RNA BINDING PROTEIN PUMILIO-RELATED"/>
    <property type="match status" value="1"/>
</dbReference>
<organism evidence="7 8">
    <name type="scientific">Rhododendron griersonianum</name>
    <dbReference type="NCBI Taxonomy" id="479676"/>
    <lineage>
        <taxon>Eukaryota</taxon>
        <taxon>Viridiplantae</taxon>
        <taxon>Streptophyta</taxon>
        <taxon>Embryophyta</taxon>
        <taxon>Tracheophyta</taxon>
        <taxon>Spermatophyta</taxon>
        <taxon>Magnoliopsida</taxon>
        <taxon>eudicotyledons</taxon>
        <taxon>Gunneridae</taxon>
        <taxon>Pentapetalae</taxon>
        <taxon>asterids</taxon>
        <taxon>Ericales</taxon>
        <taxon>Ericaceae</taxon>
        <taxon>Ericoideae</taxon>
        <taxon>Rhodoreae</taxon>
        <taxon>Rhododendron</taxon>
    </lineage>
</organism>
<keyword evidence="1" id="KW-0677">Repeat</keyword>
<evidence type="ECO:0000313" key="7">
    <source>
        <dbReference type="EMBL" id="KAG5557560.1"/>
    </source>
</evidence>
<proteinExistence type="predicted"/>
<feature type="region of interest" description="Disordered" evidence="5">
    <location>
        <begin position="748"/>
        <end position="811"/>
    </location>
</feature>
<dbReference type="Pfam" id="PF00806">
    <property type="entry name" value="PUF"/>
    <property type="match status" value="7"/>
</dbReference>
<feature type="region of interest" description="Disordered" evidence="5">
    <location>
        <begin position="502"/>
        <end position="530"/>
    </location>
</feature>
<dbReference type="EMBL" id="JACTNZ010000003">
    <property type="protein sequence ID" value="KAG5557560.1"/>
    <property type="molecule type" value="Genomic_DNA"/>
</dbReference>
<feature type="repeat" description="Pumilio" evidence="4">
    <location>
        <begin position="874"/>
        <end position="910"/>
    </location>
</feature>
<feature type="compositionally biased region" description="Polar residues" evidence="5">
    <location>
        <begin position="300"/>
        <end position="311"/>
    </location>
</feature>
<dbReference type="InterPro" id="IPR033712">
    <property type="entry name" value="Pumilio_RNA-bd"/>
</dbReference>
<evidence type="ECO:0000256" key="4">
    <source>
        <dbReference type="PROSITE-ProRule" id="PRU00317"/>
    </source>
</evidence>
<dbReference type="GO" id="GO:0006417">
    <property type="term" value="P:regulation of translation"/>
    <property type="evidence" value="ECO:0007669"/>
    <property type="project" value="UniProtKB-KW"/>
</dbReference>
<keyword evidence="3" id="KW-0694">RNA-binding</keyword>
<dbReference type="InterPro" id="IPR016024">
    <property type="entry name" value="ARM-type_fold"/>
</dbReference>
<dbReference type="PANTHER" id="PTHR12537:SF12">
    <property type="entry name" value="MATERNAL PROTEIN PUMILIO"/>
    <property type="match status" value="1"/>
</dbReference>
<dbReference type="InterPro" id="IPR001313">
    <property type="entry name" value="Pumilio_RNA-bd_rpt"/>
</dbReference>
<sequence length="1065" mass="117671">MGFLEMVIGSNKMDVISDMNIRMNLEDGVMRGSNGNLEDILQNELELMLRKQHNRNAIDRERERDYNILRSGSAPPTVQGSLSAVGSLFMNPNPVGIDTSSSNATEIMTEEEIRSHPAYLSYYYSNENLNPRLPPPLLSREDWRVAQRFQASGGSSFGATGDWTKKNLVDVSGSSSLFSMQPSLSVQQAEDELMELRNDTPRNLSRPSSSEWLNRGSNCSVGLSHTGLGARRKSFADILQEGLERPYSLSGHLSRAASRNSLHSAAVCNGVESTEALNPGANNTGLPRVQSLGSLVSHSFASSVPSPLSRSRTPEPQLIGRSSSPGLPPVGDRVEKKNLVGSNALNGHSSSMTKLSDIASSLSSLGLSRNQPSHEDSLVQSQLQMVFDNPNQLLDMSNSHIQHQHQHFVTRSKPEKLNIPTTYNDSNGRNGIVIDQNIYKLGFDGQMNCPQTSSPVNLYSITKERSNIYCQTDNFSGVEFSGHLSSGRSVGKKLNAEIDNQLDSAPTFHGGRNGQSLRRTSNQAGSDSHSPHIDSHYFECLQKTSDYAMHDYLGTSLAYGELQDYQKAYLETLSAQKKNQSETPLLCQSGILNHEYYVNPPFGLAIPYQGNQMAESVLPCRGSGGPTLQKDQISHHNSVFRISLGGSNGSWHSDFGTNMEGVLVSSLLEELKNKKTRSLELSDIVDDVVEFSMDQYGSRFIQQKLETASVEEKTKIFPKIVPHARALITDVFGNYVIQKFFEHGTEVQRKEIKSRSEGPQTAEPQTDWERTDTNRLRGLTEPEEGSPEGGGGRRSLEKGRRGGSGDCRGLKKGRRRAAMAVVALEVVDVELQTQMVSELDGSVMKCVRDQNGNHVIQKSLECVPQDRIQFIISAFFGQVVGLSTHPYGCRVIQRVLEHCDDPKTQQTIMDEIMHSVDILAQDQYGNYVIQHVLQHGKPHERSAIISKLAGQIVKMSQQKFASNVVEKCLTFGGPAERQLLVNEMLGSSDENAPLQAMMKDPFGNYVVQKVLETCDDQSRELLVSRIKVHLNTLKKYTYGKHIVSRVEKLITTGERCSGSVSSHSY</sequence>
<evidence type="ECO:0000256" key="2">
    <source>
        <dbReference type="ARBA" id="ARBA00022845"/>
    </source>
</evidence>
<feature type="region of interest" description="Disordered" evidence="5">
    <location>
        <begin position="300"/>
        <end position="334"/>
    </location>
</feature>
<accession>A0AAV6KXS4</accession>
<comment type="caution">
    <text evidence="7">The sequence shown here is derived from an EMBL/GenBank/DDBJ whole genome shotgun (WGS) entry which is preliminary data.</text>
</comment>
<name>A0AAV6KXS4_9ERIC</name>
<dbReference type="GO" id="GO:0003729">
    <property type="term" value="F:mRNA binding"/>
    <property type="evidence" value="ECO:0007669"/>
    <property type="project" value="TreeGrafter"/>
</dbReference>
<dbReference type="GO" id="GO:0005737">
    <property type="term" value="C:cytoplasm"/>
    <property type="evidence" value="ECO:0007669"/>
    <property type="project" value="TreeGrafter"/>
</dbReference>
<feature type="repeat" description="Pumilio" evidence="4">
    <location>
        <begin position="911"/>
        <end position="946"/>
    </location>
</feature>
<dbReference type="PROSITE" id="PS50302">
    <property type="entry name" value="PUM"/>
    <property type="match status" value="7"/>
</dbReference>